<dbReference type="InterPro" id="IPR016169">
    <property type="entry name" value="FAD-bd_PCMH_sub2"/>
</dbReference>
<comment type="similarity">
    <text evidence="2">Belongs to the FAD-binding oxidoreductase/transferase type 4 family.</text>
</comment>
<proteinExistence type="inferred from homology"/>
<dbReference type="PROSITE" id="PS51387">
    <property type="entry name" value="FAD_PCMH"/>
    <property type="match status" value="1"/>
</dbReference>
<dbReference type="PANTHER" id="PTHR43716">
    <property type="entry name" value="D-2-HYDROXYGLUTARATE DEHYDROGENASE, MITOCHONDRIAL"/>
    <property type="match status" value="1"/>
</dbReference>
<evidence type="ECO:0000256" key="3">
    <source>
        <dbReference type="ARBA" id="ARBA00022630"/>
    </source>
</evidence>
<feature type="domain" description="FAD-binding PCMH-type" evidence="6">
    <location>
        <begin position="39"/>
        <end position="217"/>
    </location>
</feature>
<reference evidence="7 8" key="1">
    <citation type="submission" date="2018-05" db="EMBL/GenBank/DDBJ databases">
        <authorList>
            <person name="Lanie J.A."/>
            <person name="Ng W.-L."/>
            <person name="Kazmierczak K.M."/>
            <person name="Andrzejewski T.M."/>
            <person name="Davidsen T.M."/>
            <person name="Wayne K.J."/>
            <person name="Tettelin H."/>
            <person name="Glass J.I."/>
            <person name="Rusch D."/>
            <person name="Podicherti R."/>
            <person name="Tsui H.-C.T."/>
            <person name="Winkler M.E."/>
        </authorList>
    </citation>
    <scope>NUCLEOTIDE SEQUENCE [LARGE SCALE GENOMIC DNA]</scope>
    <source>
        <strain evidence="7 8">BUT-10</strain>
    </source>
</reference>
<dbReference type="AlphaFoldDB" id="A0A328BBB3"/>
<keyword evidence="4" id="KW-0274">FAD</keyword>
<dbReference type="InterPro" id="IPR051264">
    <property type="entry name" value="FAD-oxidored/transferase_4"/>
</dbReference>
<dbReference type="Gene3D" id="3.30.43.10">
    <property type="entry name" value="Uridine Diphospho-n-acetylenolpyruvylglucosamine Reductase, domain 2"/>
    <property type="match status" value="1"/>
</dbReference>
<keyword evidence="3" id="KW-0285">Flavoprotein</keyword>
<dbReference type="GO" id="GO:0022904">
    <property type="term" value="P:respiratory electron transport chain"/>
    <property type="evidence" value="ECO:0007669"/>
    <property type="project" value="TreeGrafter"/>
</dbReference>
<dbReference type="PANTHER" id="PTHR43716:SF1">
    <property type="entry name" value="D-2-HYDROXYGLUTARATE DEHYDROGENASE, MITOCHONDRIAL"/>
    <property type="match status" value="1"/>
</dbReference>
<keyword evidence="5" id="KW-0560">Oxidoreductase</keyword>
<comment type="cofactor">
    <cofactor evidence="1">
        <name>FAD</name>
        <dbReference type="ChEBI" id="CHEBI:57692"/>
    </cofactor>
</comment>
<dbReference type="InterPro" id="IPR006094">
    <property type="entry name" value="Oxid_FAD_bind_N"/>
</dbReference>
<dbReference type="InterPro" id="IPR016166">
    <property type="entry name" value="FAD-bd_PCMH"/>
</dbReference>
<dbReference type="Gene3D" id="1.10.45.10">
    <property type="entry name" value="Vanillyl-alcohol Oxidase, Chain A, domain 4"/>
    <property type="match status" value="1"/>
</dbReference>
<protein>
    <submittedName>
        <fullName evidence="7">FAD-binding oxidoreductase</fullName>
    </submittedName>
</protein>
<evidence type="ECO:0000313" key="7">
    <source>
        <dbReference type="EMBL" id="RAK64770.1"/>
    </source>
</evidence>
<dbReference type="InterPro" id="IPR016171">
    <property type="entry name" value="Vanillyl_alc_oxidase_C-sub2"/>
</dbReference>
<dbReference type="InterPro" id="IPR004113">
    <property type="entry name" value="FAD-bd_oxidored_4_C"/>
</dbReference>
<dbReference type="InterPro" id="IPR016164">
    <property type="entry name" value="FAD-linked_Oxase-like_C"/>
</dbReference>
<comment type="caution">
    <text evidence="7">The sequence shown here is derived from an EMBL/GenBank/DDBJ whole genome shotgun (WGS) entry which is preliminary data.</text>
</comment>
<evidence type="ECO:0000313" key="8">
    <source>
        <dbReference type="Proteomes" id="UP000249524"/>
    </source>
</evidence>
<dbReference type="Gene3D" id="3.30.70.2740">
    <property type="match status" value="1"/>
</dbReference>
<dbReference type="Pfam" id="PF01565">
    <property type="entry name" value="FAD_binding_4"/>
    <property type="match status" value="1"/>
</dbReference>
<dbReference type="GO" id="GO:0016491">
    <property type="term" value="F:oxidoreductase activity"/>
    <property type="evidence" value="ECO:0007669"/>
    <property type="project" value="UniProtKB-KW"/>
</dbReference>
<evidence type="ECO:0000259" key="6">
    <source>
        <dbReference type="PROSITE" id="PS51387"/>
    </source>
</evidence>
<accession>A0A328BBB3</accession>
<dbReference type="OrthoDB" id="9811557at2"/>
<dbReference type="SUPFAM" id="SSF55103">
    <property type="entry name" value="FAD-linked oxidases, C-terminal domain"/>
    <property type="match status" value="1"/>
</dbReference>
<gene>
    <name evidence="7" type="ORF">DJ019_12135</name>
</gene>
<dbReference type="Pfam" id="PF02913">
    <property type="entry name" value="FAD-oxidase_C"/>
    <property type="match status" value="1"/>
</dbReference>
<evidence type="ECO:0000256" key="5">
    <source>
        <dbReference type="ARBA" id="ARBA00023002"/>
    </source>
</evidence>
<dbReference type="RefSeq" id="WP_111276308.1">
    <property type="nucleotide sequence ID" value="NZ_QFYS01000005.1"/>
</dbReference>
<dbReference type="InterPro" id="IPR036318">
    <property type="entry name" value="FAD-bd_PCMH-like_sf"/>
</dbReference>
<dbReference type="FunFam" id="1.10.45.10:FF:000001">
    <property type="entry name" value="D-lactate dehydrogenase mitochondrial"/>
    <property type="match status" value="1"/>
</dbReference>
<dbReference type="EMBL" id="QFYS01000005">
    <property type="protein sequence ID" value="RAK64770.1"/>
    <property type="molecule type" value="Genomic_DNA"/>
</dbReference>
<name>A0A328BBB3_9CAUL</name>
<evidence type="ECO:0000256" key="2">
    <source>
        <dbReference type="ARBA" id="ARBA00008000"/>
    </source>
</evidence>
<keyword evidence="8" id="KW-1185">Reference proteome</keyword>
<dbReference type="InterPro" id="IPR016167">
    <property type="entry name" value="FAD-bd_PCMH_sub1"/>
</dbReference>
<sequence>MSETLASDPLADALIEALGPEAVFTGEAALEKAQGAWMRLGSPRAVVFPRSTEEVSAVLKVAHRLGVPVVPWGGKTGLAGGATADAAIALSLEKMNRIEEIDVASATMTVEAGCILQVACEAAEAQGLLLPLDLGARGSATIGGNISTNAGGNRVVRYGMMRDMVLGLEAVLADGTIVSSMNRLMKNNTGYDLKQLFIGAEGTLGVITRAVLRLRSAPLSQNTAYVATEDFDSIPRLLRMLESALGGGLSAFEVMWPAFYTLVTTPPANGTPPLPHGHPYYVLVEALGGDEAADAERFERVLGKALEDGLIVDAVIAKSQAERAKMWALRDDVGQVNRKGPAITFDVSLRIADMPAYVAEIDGKLRARWPDVDNYVFGHLGDGNLHVLVWTGETGPEVKKAVEAIVYGPLEAIGGSVSAEHGIGLHKKAYLPLSRSEAEIALMRTLKRALDPKGILNPGKILDVA</sequence>
<evidence type="ECO:0000256" key="4">
    <source>
        <dbReference type="ARBA" id="ARBA00022827"/>
    </source>
</evidence>
<dbReference type="Proteomes" id="UP000249524">
    <property type="component" value="Unassembled WGS sequence"/>
</dbReference>
<dbReference type="SUPFAM" id="SSF56176">
    <property type="entry name" value="FAD-binding/transporter-associated domain-like"/>
    <property type="match status" value="1"/>
</dbReference>
<organism evidence="7 8">
    <name type="scientific">Phenylobacterium kunshanense</name>
    <dbReference type="NCBI Taxonomy" id="1445034"/>
    <lineage>
        <taxon>Bacteria</taxon>
        <taxon>Pseudomonadati</taxon>
        <taxon>Pseudomonadota</taxon>
        <taxon>Alphaproteobacteria</taxon>
        <taxon>Caulobacterales</taxon>
        <taxon>Caulobacteraceae</taxon>
        <taxon>Phenylobacterium</taxon>
    </lineage>
</organism>
<dbReference type="Gene3D" id="3.30.70.2190">
    <property type="match status" value="1"/>
</dbReference>
<dbReference type="GO" id="GO:0071949">
    <property type="term" value="F:FAD binding"/>
    <property type="evidence" value="ECO:0007669"/>
    <property type="project" value="InterPro"/>
</dbReference>
<dbReference type="Gene3D" id="3.30.465.10">
    <property type="match status" value="1"/>
</dbReference>
<evidence type="ECO:0000256" key="1">
    <source>
        <dbReference type="ARBA" id="ARBA00001974"/>
    </source>
</evidence>